<dbReference type="Proteomes" id="UP000829925">
    <property type="component" value="Chromosome"/>
</dbReference>
<proteinExistence type="predicted"/>
<dbReference type="KEGG" id="haei:MUN82_12615"/>
<protein>
    <submittedName>
        <fullName evidence="1">Gliding motility-associated C-terminal domain-containing protein</fullName>
    </submittedName>
</protein>
<sequence length="940" mass="102416">MNLPLLCWGRRLFLGLILTFLLLLGLRPQAQASHIRAGDIQAKSDTTAARNPRRIFFKMILYTNRGSTVKAETATFFFGDGTSVKDVPRTGFAQVSADTDINVFYFEHTYNALGQYDVSYVGEYRNAGILNMAGRTDTYAFYITTRITIDPALGINRSPVLTAPAIDKASANQVYLHNPTAFDADGDSLVYRLLPSQRTQALVEDLINVFRNVVSATDVPGFQYPNVRDAAGVQVSYTGANVGDRAVFTINSNTGQLVWNAPSSSGLGEYNVAIEIQEWRRVAGARPRLIGRVVRDMQIQVVPGTNLRPEITIPRDICVVAGTVVNGTVTATDPDRNPVDLFAYGGIFPPATFRQTLLGPPTASGTFQWSTQCNDVRRDPYLITFKAQDRPAGGSTPLIDEKVWSVRVVGPPPQNLQAQLINGGGARTTLTWDRYICQQASQILIFRKEGPSNFNPDSCTTGIPAGLGFVQVGAVGANLSSFVDDNNGRGLERGKTYCYRIYAVFPLPKGGESIASAEACVTISGRSALMRNVTVDRTDANGQITVRWSKPTSSAGFATPAGYRLFRATGQSANPTQQVFTTTNLNDTVFVDTGLNTVGVGYNYRMEFFTAASTTPEVVGPASSVLLAGSTDQTAAGNILRWTYNVPWNNALQPTVIFRREQNSPTFTQLATVTGTATGGTYTDRNVTSGQTYCYYVQTTGSYSGAGLPTNLINLSQELCIRAVPCTPVLTLRSLNCDSLSSVGSASNGAFPPVGFTYTNRLTWTLDSNNPAGCNPSGIVYYRIFYQPTADAPFALIDSVTTMSYVHRNLPSAAGCYQVQAVDNIGQRSNLSNQACAEDCLFFLLPNIFTPNGDGVNDTFVPKISSPVRRIVFRAFNRWGVKVYEGDQDPRINWSGGSNVGEGRNTPRLADGMYFYQAEVEFLDFNNTKRTYKGWVQINH</sequence>
<organism evidence="1 2">
    <name type="scientific">Hymenobacter aerilatus</name>
    <dbReference type="NCBI Taxonomy" id="2932251"/>
    <lineage>
        <taxon>Bacteria</taxon>
        <taxon>Pseudomonadati</taxon>
        <taxon>Bacteroidota</taxon>
        <taxon>Cytophagia</taxon>
        <taxon>Cytophagales</taxon>
        <taxon>Hymenobacteraceae</taxon>
        <taxon>Hymenobacter</taxon>
    </lineage>
</organism>
<evidence type="ECO:0000313" key="1">
    <source>
        <dbReference type="EMBL" id="UOR03790.1"/>
    </source>
</evidence>
<dbReference type="AlphaFoldDB" id="A0A8T9SU91"/>
<dbReference type="RefSeq" id="WP_245090916.1">
    <property type="nucleotide sequence ID" value="NZ_CP095053.1"/>
</dbReference>
<accession>A0A8T9SU91</accession>
<gene>
    <name evidence="1" type="ORF">MUN82_12615</name>
</gene>
<dbReference type="InterPro" id="IPR013783">
    <property type="entry name" value="Ig-like_fold"/>
</dbReference>
<reference evidence="1 2" key="1">
    <citation type="submission" date="2022-04" db="EMBL/GenBank/DDBJ databases">
        <title>Hymenobacter sp. isolated from the air.</title>
        <authorList>
            <person name="Won M."/>
            <person name="Lee C.-M."/>
            <person name="Woen H.-Y."/>
            <person name="Kwon S.-W."/>
        </authorList>
    </citation>
    <scope>NUCLEOTIDE SEQUENCE [LARGE SCALE GENOMIC DNA]</scope>
    <source>
        <strain evidence="2">5413 J-13</strain>
    </source>
</reference>
<evidence type="ECO:0000313" key="2">
    <source>
        <dbReference type="Proteomes" id="UP000829925"/>
    </source>
</evidence>
<name>A0A8T9SU91_9BACT</name>
<keyword evidence="2" id="KW-1185">Reference proteome</keyword>
<dbReference type="Pfam" id="PF13585">
    <property type="entry name" value="CHU_C"/>
    <property type="match status" value="1"/>
</dbReference>
<dbReference type="EMBL" id="CP095053">
    <property type="protein sequence ID" value="UOR03790.1"/>
    <property type="molecule type" value="Genomic_DNA"/>
</dbReference>
<dbReference type="Gene3D" id="2.60.40.10">
    <property type="entry name" value="Immunoglobulins"/>
    <property type="match status" value="4"/>
</dbReference>